<feature type="region of interest" description="Disordered" evidence="5">
    <location>
        <begin position="807"/>
        <end position="827"/>
    </location>
</feature>
<dbReference type="InterPro" id="IPR029175">
    <property type="entry name" value="EXOC2/Sec5"/>
</dbReference>
<sequence length="1063" mass="116975">MPVSAQTEQRLLNHYKLATLYPDAWPHHDESSDEDDEEGEAQPKSNTPNRHASKLSLNSRSSYSKYRNIDRHASIRSGTTTSESLVQQDEADPLGKTSSVATELKRRGLPVEENLKLRNRFMLSSTTFSPALFLSQVHQEASTQDLLRGLDNLSQSIEQKSASLKVLVESNFEKFVRAKATIDHVYKEMRDQGAGTETEAAAAARRPHSRHASRQSQSHFRNTSGAGPWSPTNKPLPSDKKKNALTKESEYGVQGIKAPLVEIAIKAEEVWGPAIGGREKEETMKAVVSTIETHKDIFRLSGTVHECVRNSDYQGIADAWRPAKKYADQARNIAEIARGGGAQLGDSEAQFIIITAKMWHHVTQQVEAFKRDVWRKLKSSHGRKLAAVAEEADKEEHMELIGVLLQLGVDENPIWEWLHSRQVYLKDKIARSFERSRIEIEIMRRKIGNSEKPDVKLLAQHLRSVSPSNPSRSDKDATKYMDTPAVLAFWDQVQSSLTALLSSSSGILGEVLEYWETAQSFIDNQAQKSFPTAVFAAGLEHLELEPDDVANLRTGAVELVTLLRESVFAFFSDPPVEDLSELWSPVPPTPVTPAPDSAINAAPGSATPASASNAALTPSIKRAFTFSQDNLPPPSPKRGDPWEKFAFWPPTSNSLSGSHNLARLIVLVGTAASEMASLPLIKQARATEPLKTLVAAVRERSIQAIIAAWSADAERAKYMETWTRSVGRRDLTDMPEAFARFEEAVVGYAQKIAYVSDADAGGAGGKGEVVVSPPSAKLVQLVRGTFVNSLYKAFSGMVENAERGVKEDDAGTDEGGVVASDPERSGEVVGEEMNQNIRKLLTLSNLTHLRTETIPHLLSHFETAFSLKLTDETATIRDVLAQIDQRLFNSYIAPTTAHLSTIITTAITSSNWPPTIARPTDAKPYIYDVLLTLVLTHSEISTTAPALTVPLLSHCLEHASTALLTAFKSRAGKFSLPALMQTTLDVEFLAQTLNHYTTDKAGEVQSQIYLALDERTDNEARARLQSELPEMRGVLKRLREGTRGGFGCFKRERGRGRGGSSRG</sequence>
<evidence type="ECO:0000256" key="1">
    <source>
        <dbReference type="ARBA" id="ARBA00010578"/>
    </source>
</evidence>
<comment type="function">
    <text evidence="4">Component of the exocyst complex involved in the docking of exocytic vesicles with fusion sites on the plasma membrane.</text>
</comment>
<evidence type="ECO:0000259" key="6">
    <source>
        <dbReference type="Pfam" id="PF15469"/>
    </source>
</evidence>
<feature type="compositionally biased region" description="Acidic residues" evidence="5">
    <location>
        <begin position="31"/>
        <end position="40"/>
    </location>
</feature>
<dbReference type="PANTHER" id="PTHR13043">
    <property type="entry name" value="EXOCYST COMPLEX COMPONENT SEC5"/>
    <property type="match status" value="1"/>
</dbReference>
<feature type="region of interest" description="Disordered" evidence="5">
    <location>
        <begin position="191"/>
        <end position="241"/>
    </location>
</feature>
<dbReference type="GO" id="GO:0006893">
    <property type="term" value="P:Golgi to plasma membrane transport"/>
    <property type="evidence" value="ECO:0007669"/>
    <property type="project" value="UniProtKB-UniRule"/>
</dbReference>
<keyword evidence="4" id="KW-0653">Protein transport</keyword>
<accession>A0AAJ0GGP8</accession>
<dbReference type="GO" id="GO:0006887">
    <property type="term" value="P:exocytosis"/>
    <property type="evidence" value="ECO:0007669"/>
    <property type="project" value="UniProtKB-KW"/>
</dbReference>
<feature type="compositionally biased region" description="Polar residues" evidence="5">
    <location>
        <begin position="220"/>
        <end position="235"/>
    </location>
</feature>
<feature type="domain" description="Exocyst complex component EXOC2/Sec5 N-terminal" evidence="6">
    <location>
        <begin position="92"/>
        <end position="1049"/>
    </location>
</feature>
<comment type="subunit">
    <text evidence="4">Component of the exocyst complex.</text>
</comment>
<feature type="compositionally biased region" description="Polar residues" evidence="5">
    <location>
        <begin position="76"/>
        <end position="87"/>
    </location>
</feature>
<gene>
    <name evidence="7" type="primary">SEC5</name>
    <name evidence="7" type="ORF">LTR09_002216</name>
</gene>
<protein>
    <recommendedName>
        <fullName evidence="4">Exocyst complex component SEC5</fullName>
    </recommendedName>
</protein>
<evidence type="ECO:0000313" key="7">
    <source>
        <dbReference type="EMBL" id="KAK3057177.1"/>
    </source>
</evidence>
<dbReference type="EMBL" id="JAWDJX010000004">
    <property type="protein sequence ID" value="KAK3057177.1"/>
    <property type="molecule type" value="Genomic_DNA"/>
</dbReference>
<keyword evidence="3 4" id="KW-0268">Exocytosis</keyword>
<organism evidence="7 8">
    <name type="scientific">Extremus antarcticus</name>
    <dbReference type="NCBI Taxonomy" id="702011"/>
    <lineage>
        <taxon>Eukaryota</taxon>
        <taxon>Fungi</taxon>
        <taxon>Dikarya</taxon>
        <taxon>Ascomycota</taxon>
        <taxon>Pezizomycotina</taxon>
        <taxon>Dothideomycetes</taxon>
        <taxon>Dothideomycetidae</taxon>
        <taxon>Mycosphaerellales</taxon>
        <taxon>Extremaceae</taxon>
        <taxon>Extremus</taxon>
    </lineage>
</organism>
<reference evidence="7" key="1">
    <citation type="submission" date="2023-04" db="EMBL/GenBank/DDBJ databases">
        <title>Black Yeasts Isolated from many extreme environments.</title>
        <authorList>
            <person name="Coleine C."/>
            <person name="Stajich J.E."/>
            <person name="Selbmann L."/>
        </authorList>
    </citation>
    <scope>NUCLEOTIDE SEQUENCE</scope>
    <source>
        <strain evidence="7">CCFEE 5312</strain>
    </source>
</reference>
<comment type="caution">
    <text evidence="7">The sequence shown here is derived from an EMBL/GenBank/DDBJ whole genome shotgun (WGS) entry which is preliminary data.</text>
</comment>
<dbReference type="PANTHER" id="PTHR13043:SF1">
    <property type="entry name" value="EXOCYST COMPLEX COMPONENT 2"/>
    <property type="match status" value="1"/>
</dbReference>
<name>A0AAJ0GGP8_9PEZI</name>
<dbReference type="Proteomes" id="UP001271007">
    <property type="component" value="Unassembled WGS sequence"/>
</dbReference>
<feature type="region of interest" description="Disordered" evidence="5">
    <location>
        <begin position="25"/>
        <end position="101"/>
    </location>
</feature>
<dbReference type="Pfam" id="PF15469">
    <property type="entry name" value="Sec5"/>
    <property type="match status" value="1"/>
</dbReference>
<dbReference type="AlphaFoldDB" id="A0AAJ0GGP8"/>
<comment type="similarity">
    <text evidence="1 4">Belongs to the SEC5 family.</text>
</comment>
<evidence type="ECO:0000256" key="3">
    <source>
        <dbReference type="ARBA" id="ARBA00022483"/>
    </source>
</evidence>
<keyword evidence="2 4" id="KW-0813">Transport</keyword>
<dbReference type="GO" id="GO:0000145">
    <property type="term" value="C:exocyst"/>
    <property type="evidence" value="ECO:0007669"/>
    <property type="project" value="UniProtKB-UniRule"/>
</dbReference>
<evidence type="ECO:0000313" key="8">
    <source>
        <dbReference type="Proteomes" id="UP001271007"/>
    </source>
</evidence>
<proteinExistence type="inferred from homology"/>
<dbReference type="GO" id="GO:0015031">
    <property type="term" value="P:protein transport"/>
    <property type="evidence" value="ECO:0007669"/>
    <property type="project" value="UniProtKB-KW"/>
</dbReference>
<dbReference type="InterPro" id="IPR039481">
    <property type="entry name" value="EXOC2/Sec5_N_dom"/>
</dbReference>
<evidence type="ECO:0000256" key="2">
    <source>
        <dbReference type="ARBA" id="ARBA00022448"/>
    </source>
</evidence>
<feature type="compositionally biased region" description="Low complexity" evidence="5">
    <location>
        <begin position="54"/>
        <end position="66"/>
    </location>
</feature>
<evidence type="ECO:0000256" key="5">
    <source>
        <dbReference type="SAM" id="MobiDB-lite"/>
    </source>
</evidence>
<keyword evidence="8" id="KW-1185">Reference proteome</keyword>
<evidence type="ECO:0000256" key="4">
    <source>
        <dbReference type="RuleBase" id="RU365069"/>
    </source>
</evidence>